<keyword evidence="1" id="KW-0732">Signal</keyword>
<feature type="domain" description="Amidohydrolase 3" evidence="2">
    <location>
        <begin position="172"/>
        <end position="668"/>
    </location>
</feature>
<reference evidence="3" key="1">
    <citation type="submission" date="2022-11" db="EMBL/GenBank/DDBJ databases">
        <title>Complete Genome Sequences of three Polynucleobacter sp. Subcluster PnecC Strains KF022, KF023, and KF032 Isolated from a Shallow Eutrophic Lake in Japan.</title>
        <authorList>
            <person name="Ogata Y."/>
            <person name="Watanabe K."/>
            <person name="Takemine S."/>
            <person name="Shindo C."/>
            <person name="Kurokawa R."/>
            <person name="Suda W."/>
        </authorList>
    </citation>
    <scope>NUCLEOTIDE SEQUENCE</scope>
    <source>
        <strain evidence="3">KF023</strain>
    </source>
</reference>
<dbReference type="EMBL" id="AP026973">
    <property type="protein sequence ID" value="BDT77558.1"/>
    <property type="molecule type" value="Genomic_DNA"/>
</dbReference>
<dbReference type="PANTHER" id="PTHR22642:SF2">
    <property type="entry name" value="PROTEIN LONG AFTER FAR-RED 3"/>
    <property type="match status" value="1"/>
</dbReference>
<dbReference type="Gene3D" id="2.30.40.10">
    <property type="entry name" value="Urease, subunit C, domain 1"/>
    <property type="match status" value="1"/>
</dbReference>
<dbReference type="InterPro" id="IPR032466">
    <property type="entry name" value="Metal_Hydrolase"/>
</dbReference>
<dbReference type="Gene3D" id="3.20.20.140">
    <property type="entry name" value="Metal-dependent hydrolases"/>
    <property type="match status" value="1"/>
</dbReference>
<evidence type="ECO:0000256" key="1">
    <source>
        <dbReference type="SAM" id="SignalP"/>
    </source>
</evidence>
<evidence type="ECO:0000259" key="2">
    <source>
        <dbReference type="Pfam" id="PF07969"/>
    </source>
</evidence>
<dbReference type="PANTHER" id="PTHR22642">
    <property type="entry name" value="IMIDAZOLONEPROPIONASE"/>
    <property type="match status" value="1"/>
</dbReference>
<evidence type="ECO:0000313" key="3">
    <source>
        <dbReference type="EMBL" id="BDT77558.1"/>
    </source>
</evidence>
<dbReference type="SUPFAM" id="SSF51338">
    <property type="entry name" value="Composite domain of metallo-dependent hydrolases"/>
    <property type="match status" value="1"/>
</dbReference>
<dbReference type="InterPro" id="IPR011059">
    <property type="entry name" value="Metal-dep_hydrolase_composite"/>
</dbReference>
<name>A0A9C7CBU2_9BURK</name>
<organism evidence="3">
    <name type="scientific">Polynucleobacter yangtzensis</name>
    <dbReference type="NCBI Taxonomy" id="1743159"/>
    <lineage>
        <taxon>Bacteria</taxon>
        <taxon>Pseudomonadati</taxon>
        <taxon>Pseudomonadota</taxon>
        <taxon>Betaproteobacteria</taxon>
        <taxon>Burkholderiales</taxon>
        <taxon>Burkholderiaceae</taxon>
        <taxon>Polynucleobacter</taxon>
    </lineage>
</organism>
<gene>
    <name evidence="3" type="ORF">PKF023_13610</name>
</gene>
<dbReference type="RefSeq" id="WP_281741947.1">
    <property type="nucleotide sequence ID" value="NZ_AP026973.1"/>
</dbReference>
<feature type="chain" id="PRO_5038482307" description="Amidohydrolase 3 domain-containing protein" evidence="1">
    <location>
        <begin position="22"/>
        <end position="680"/>
    </location>
</feature>
<accession>A0A9C7CBU2</accession>
<dbReference type="InterPro" id="IPR013108">
    <property type="entry name" value="Amidohydro_3"/>
</dbReference>
<dbReference type="AlphaFoldDB" id="A0A9C7CBU2"/>
<dbReference type="GO" id="GO:0016810">
    <property type="term" value="F:hydrolase activity, acting on carbon-nitrogen (but not peptide) bonds"/>
    <property type="evidence" value="ECO:0007669"/>
    <property type="project" value="InterPro"/>
</dbReference>
<sequence length="680" mass="74563">MKINQYICGLLFAMISIHACAHDGHRPRIGAPNQQTPTGAPETWGTYCVTELAPLFREALTVYNQDNQLIDKPYGGQFPDIKKLQKSKDKSEPIFRAAVLPKIPYSPMPANSSADGKITVFTAKKIVTMDPGWPFATAVAVRDGRILSVGTLEDLKPWLDNNPYEINNSFADKVIYPGFIEAHGHPVMGGVAISLPPLTYYSLRNPYGPDFPGVKTPEEMVAKLKEYVAAAKTPDQTILTWGYDSVAMGKKKPTNIELDKISPTNPLILWDASEHFIFANSAAIKKYGVTNGQLAKTVGAGRNPDGTSNGQFLGAEAAKLIMLKPLSEVLNPKQGLYSLRYISALMQQAGITTTGDQFYGGVNLELENELVKQVFGQPDSKARIVHVADGITFMGLYGNKAIDQAVALRQSGNDRIIFNGVKFFADDAFTSLGMQLEWPGYINPEQYKGLFMFNNKQDFLKAMRPWWNTGFQIHVHSNGSGGNQITLDSLEILQAEHPRFDHRFTLEHFGISSTAQGRQVKALGALVSTNPYFVSDRADINANQIGTDRASLAARMASLIDQDVVVALHSDTPVGVPSPLLEVWIAVNRVGNLSGKVHAPYERVRDVNKAMKMVTIDAAYALGLNDRLGSIETGKLADFVVLEEDPQDVRPMKIKDIGVVATILGGRPTLTSETRSPDWK</sequence>
<dbReference type="SUPFAM" id="SSF51556">
    <property type="entry name" value="Metallo-dependent hydrolases"/>
    <property type="match status" value="1"/>
</dbReference>
<dbReference type="Proteomes" id="UP001211097">
    <property type="component" value="Chromosome"/>
</dbReference>
<proteinExistence type="predicted"/>
<dbReference type="Gene3D" id="3.10.310.70">
    <property type="match status" value="1"/>
</dbReference>
<protein>
    <recommendedName>
        <fullName evidence="2">Amidohydrolase 3 domain-containing protein</fullName>
    </recommendedName>
</protein>
<feature type="signal peptide" evidence="1">
    <location>
        <begin position="1"/>
        <end position="21"/>
    </location>
</feature>
<dbReference type="Pfam" id="PF07969">
    <property type="entry name" value="Amidohydro_3"/>
    <property type="match status" value="1"/>
</dbReference>
<dbReference type="KEGG" id="pyt:PKF023_13610"/>
<dbReference type="CDD" id="cd01300">
    <property type="entry name" value="YtcJ_like"/>
    <property type="match status" value="1"/>
</dbReference>
<dbReference type="InterPro" id="IPR033932">
    <property type="entry name" value="YtcJ-like"/>
</dbReference>